<proteinExistence type="predicted"/>
<comment type="caution">
    <text evidence="2">The sequence shown here is derived from an EMBL/GenBank/DDBJ whole genome shotgun (WGS) entry which is preliminary data.</text>
</comment>
<dbReference type="Proteomes" id="UP001632037">
    <property type="component" value="Unassembled WGS sequence"/>
</dbReference>
<organism evidence="2 3">
    <name type="scientific">Phytophthora oleae</name>
    <dbReference type="NCBI Taxonomy" id="2107226"/>
    <lineage>
        <taxon>Eukaryota</taxon>
        <taxon>Sar</taxon>
        <taxon>Stramenopiles</taxon>
        <taxon>Oomycota</taxon>
        <taxon>Peronosporomycetes</taxon>
        <taxon>Peronosporales</taxon>
        <taxon>Peronosporaceae</taxon>
        <taxon>Phytophthora</taxon>
    </lineage>
</organism>
<name>A0ABD3EXH8_9STRA</name>
<accession>A0ABD3EXH8</accession>
<feature type="compositionally biased region" description="Basic and acidic residues" evidence="1">
    <location>
        <begin position="64"/>
        <end position="104"/>
    </location>
</feature>
<dbReference type="EMBL" id="JBIMZQ010000053">
    <property type="protein sequence ID" value="KAL3658625.1"/>
    <property type="molecule type" value="Genomic_DNA"/>
</dbReference>
<gene>
    <name evidence="2" type="ORF">V7S43_016509</name>
</gene>
<feature type="region of interest" description="Disordered" evidence="1">
    <location>
        <begin position="1"/>
        <end position="104"/>
    </location>
</feature>
<dbReference type="AlphaFoldDB" id="A0ABD3EXH8"/>
<evidence type="ECO:0000313" key="2">
    <source>
        <dbReference type="EMBL" id="KAL3658625.1"/>
    </source>
</evidence>
<evidence type="ECO:0000256" key="1">
    <source>
        <dbReference type="SAM" id="MobiDB-lite"/>
    </source>
</evidence>
<feature type="compositionally biased region" description="Basic and acidic residues" evidence="1">
    <location>
        <begin position="45"/>
        <end position="57"/>
    </location>
</feature>
<reference evidence="2 3" key="1">
    <citation type="submission" date="2024-09" db="EMBL/GenBank/DDBJ databases">
        <title>Genome sequencing and assembly of Phytophthora oleae, isolate VK10A, causative agent of rot of olive drupes.</title>
        <authorList>
            <person name="Conti Taguali S."/>
            <person name="Riolo M."/>
            <person name="La Spada F."/>
            <person name="Cacciola S.O."/>
            <person name="Dionisio G."/>
        </authorList>
    </citation>
    <scope>NUCLEOTIDE SEQUENCE [LARGE SCALE GENOMIC DNA]</scope>
    <source>
        <strain evidence="2 3">VK10A</strain>
    </source>
</reference>
<evidence type="ECO:0000313" key="3">
    <source>
        <dbReference type="Proteomes" id="UP001632037"/>
    </source>
</evidence>
<protein>
    <submittedName>
        <fullName evidence="2">Uncharacterized protein</fullName>
    </submittedName>
</protein>
<keyword evidence="3" id="KW-1185">Reference proteome</keyword>
<sequence>MLTGGYMGEEAIDDGSEHGKDGSGLSNRAGTNQRDEGSAVLKRSSKNEGEKEADESKIAGGDGEESKRHQEAEKSKLDKVGEKTKRDEVANQSKRDDVTVESTR</sequence>